<dbReference type="PIRSF" id="PIRSF000136">
    <property type="entry name" value="LGO_GLO"/>
    <property type="match status" value="1"/>
</dbReference>
<dbReference type="GO" id="GO:0016020">
    <property type="term" value="C:membrane"/>
    <property type="evidence" value="ECO:0007669"/>
    <property type="project" value="InterPro"/>
</dbReference>
<dbReference type="InterPro" id="IPR036318">
    <property type="entry name" value="FAD-bd_PCMH-like_sf"/>
</dbReference>
<dbReference type="InterPro" id="IPR016169">
    <property type="entry name" value="FAD-bd_PCMH_sub2"/>
</dbReference>
<dbReference type="RefSeq" id="WP_139105958.1">
    <property type="nucleotide sequence ID" value="NZ_VDFR01000057.1"/>
</dbReference>
<dbReference type="GO" id="GO:0003885">
    <property type="term" value="F:D-arabinono-1,4-lactone oxidase activity"/>
    <property type="evidence" value="ECO:0007669"/>
    <property type="project" value="InterPro"/>
</dbReference>
<dbReference type="SUPFAM" id="SSF56176">
    <property type="entry name" value="FAD-binding/transporter-associated domain-like"/>
    <property type="match status" value="1"/>
</dbReference>
<dbReference type="InterPro" id="IPR016166">
    <property type="entry name" value="FAD-bd_PCMH"/>
</dbReference>
<evidence type="ECO:0000313" key="5">
    <source>
        <dbReference type="Proteomes" id="UP000306740"/>
    </source>
</evidence>
<sequence>MSSTTRTAERWTNWGRCASSTPSRVAHPRTADEVAEIVRTAADSGQRVKPVGAGHSFTSIAATDGVQLRMDGLAGIQHVDHETGYVTVGAGTSLHDLNPALHALGLALPNMGDVDPQTVSGATATGTHGTGARLQGITGAIVGLQLVTGDGSVVTVTPDDAALFGAARVGLGALGVVTAITLACVPSFLLHAREEPMRLTDVLGGLDALVDENDHFEFYWFPHTDRALVKRNNRVPEGTARKPLSKARFLFDDEIVSNGVFEIVNRVATRQRSWVPRLNEISGRALSAREYTDWSYEVFVSPRRVRFREMEYAIPRAALPEVLREIDTWIDASDETVSFPVEVRFAAPDDIWMSTGYDRANAYVAVHQYHQMDYRPYFEGVEAIVKEHQGRPHWGKLHTLDADALRARYPRFDDFLSVRDRLDPHRTFANAYLDRVLGGGHASANVSGATVSA</sequence>
<feature type="domain" description="FAD-binding PCMH-type" evidence="2">
    <location>
        <begin position="18"/>
        <end position="187"/>
    </location>
</feature>
<dbReference type="Gene3D" id="3.30.70.2520">
    <property type="match status" value="1"/>
</dbReference>
<protein>
    <submittedName>
        <fullName evidence="4">FAD-binding protein</fullName>
    </submittedName>
</protein>
<dbReference type="PANTHER" id="PTHR43762:SF1">
    <property type="entry name" value="D-ARABINONO-1,4-LACTONE OXIDASE"/>
    <property type="match status" value="1"/>
</dbReference>
<dbReference type="Gene3D" id="3.30.465.10">
    <property type="match status" value="1"/>
</dbReference>
<dbReference type="EMBL" id="VDFR01000109">
    <property type="protein sequence ID" value="TNC40500.1"/>
    <property type="molecule type" value="Genomic_DNA"/>
</dbReference>
<evidence type="ECO:0000313" key="4">
    <source>
        <dbReference type="EMBL" id="TNC46301.1"/>
    </source>
</evidence>
<dbReference type="InterPro" id="IPR016171">
    <property type="entry name" value="Vanillyl_alc_oxidase_C-sub2"/>
</dbReference>
<reference evidence="4 5" key="1">
    <citation type="submission" date="2019-05" db="EMBL/GenBank/DDBJ databases">
        <title>Mumia sp. nov., isolated from the intestinal contents of plateau pika (Ochotona curzoniae) in the Qinghai-Tibet plateau of China.</title>
        <authorList>
            <person name="Tian Z."/>
        </authorList>
    </citation>
    <scope>NUCLEOTIDE SEQUENCE [LARGE SCALE GENOMIC DNA]</scope>
    <source>
        <strain evidence="5">527</strain>
        <strain evidence="4">Z527</strain>
    </source>
</reference>
<organism evidence="4 5">
    <name type="scientific">Mumia zhuanghuii</name>
    <dbReference type="NCBI Taxonomy" id="2585211"/>
    <lineage>
        <taxon>Bacteria</taxon>
        <taxon>Bacillati</taxon>
        <taxon>Actinomycetota</taxon>
        <taxon>Actinomycetes</taxon>
        <taxon>Propionibacteriales</taxon>
        <taxon>Nocardioidaceae</taxon>
        <taxon>Mumia</taxon>
    </lineage>
</organism>
<evidence type="ECO:0000256" key="1">
    <source>
        <dbReference type="ARBA" id="ARBA00023002"/>
    </source>
</evidence>
<accession>A0A5C4MMS0</accession>
<dbReference type="InterPro" id="IPR007173">
    <property type="entry name" value="ALO_C"/>
</dbReference>
<dbReference type="GO" id="GO:0080049">
    <property type="term" value="F:L-gulono-1,4-lactone dehydrogenase activity"/>
    <property type="evidence" value="ECO:0007669"/>
    <property type="project" value="TreeGrafter"/>
</dbReference>
<dbReference type="Gene3D" id="1.10.45.10">
    <property type="entry name" value="Vanillyl-alcohol Oxidase, Chain A, domain 4"/>
    <property type="match status" value="1"/>
</dbReference>
<dbReference type="AlphaFoldDB" id="A0A5C4MMS0"/>
<dbReference type="InterPro" id="IPR006094">
    <property type="entry name" value="Oxid_FAD_bind_N"/>
</dbReference>
<dbReference type="EMBL" id="VDFR01000057">
    <property type="protein sequence ID" value="TNC46301.1"/>
    <property type="molecule type" value="Genomic_DNA"/>
</dbReference>
<dbReference type="InterPro" id="IPR016167">
    <property type="entry name" value="FAD-bd_PCMH_sub1"/>
</dbReference>
<gene>
    <name evidence="4" type="ORF">FHE65_12745</name>
    <name evidence="3" type="ORF">FHE65_23070</name>
</gene>
<proteinExistence type="predicted"/>
<dbReference type="PANTHER" id="PTHR43762">
    <property type="entry name" value="L-GULONOLACTONE OXIDASE"/>
    <property type="match status" value="1"/>
</dbReference>
<dbReference type="GO" id="GO:0071949">
    <property type="term" value="F:FAD binding"/>
    <property type="evidence" value="ECO:0007669"/>
    <property type="project" value="InterPro"/>
</dbReference>
<evidence type="ECO:0000259" key="2">
    <source>
        <dbReference type="PROSITE" id="PS51387"/>
    </source>
</evidence>
<dbReference type="PROSITE" id="PS51387">
    <property type="entry name" value="FAD_PCMH"/>
    <property type="match status" value="1"/>
</dbReference>
<dbReference type="Proteomes" id="UP000306740">
    <property type="component" value="Unassembled WGS sequence"/>
</dbReference>
<dbReference type="Pfam" id="PF01565">
    <property type="entry name" value="FAD_binding_4"/>
    <property type="match status" value="1"/>
</dbReference>
<dbReference type="InterPro" id="IPR010031">
    <property type="entry name" value="FAD_lactone_oxidase-like"/>
</dbReference>
<dbReference type="Gene3D" id="3.30.43.10">
    <property type="entry name" value="Uridine Diphospho-n-acetylenolpyruvylglucosamine Reductase, domain 2"/>
    <property type="match status" value="1"/>
</dbReference>
<name>A0A5C4MMS0_9ACTN</name>
<keyword evidence="1" id="KW-0560">Oxidoreductase</keyword>
<evidence type="ECO:0000313" key="3">
    <source>
        <dbReference type="EMBL" id="TNC40500.1"/>
    </source>
</evidence>
<dbReference type="OrthoDB" id="9800184at2"/>
<dbReference type="Pfam" id="PF04030">
    <property type="entry name" value="ALO"/>
    <property type="match status" value="1"/>
</dbReference>
<comment type="caution">
    <text evidence="4">The sequence shown here is derived from an EMBL/GenBank/DDBJ whole genome shotgun (WGS) entry which is preliminary data.</text>
</comment>
<dbReference type="NCBIfam" id="TIGR01679">
    <property type="entry name" value="bact_FAD_ox"/>
    <property type="match status" value="1"/>
</dbReference>